<dbReference type="Gene3D" id="3.40.50.300">
    <property type="entry name" value="P-loop containing nucleotide triphosphate hydrolases"/>
    <property type="match status" value="1"/>
</dbReference>
<dbReference type="SUPFAM" id="SSF52540">
    <property type="entry name" value="P-loop containing nucleoside triphosphate hydrolases"/>
    <property type="match status" value="1"/>
</dbReference>
<evidence type="ECO:0000313" key="11">
    <source>
        <dbReference type="EMBL" id="PIA14650.1"/>
    </source>
</evidence>
<dbReference type="GO" id="GO:0043001">
    <property type="term" value="P:Golgi to plasma membrane protein transport"/>
    <property type="evidence" value="ECO:0007669"/>
    <property type="project" value="TreeGrafter"/>
</dbReference>
<organism evidence="11 12">
    <name type="scientific">Coemansia reversa (strain ATCC 12441 / NRRL 1564)</name>
    <dbReference type="NCBI Taxonomy" id="763665"/>
    <lineage>
        <taxon>Eukaryota</taxon>
        <taxon>Fungi</taxon>
        <taxon>Fungi incertae sedis</taxon>
        <taxon>Zoopagomycota</taxon>
        <taxon>Kickxellomycotina</taxon>
        <taxon>Kickxellomycetes</taxon>
        <taxon>Kickxellales</taxon>
        <taxon>Kickxellaceae</taxon>
        <taxon>Coemansia</taxon>
    </lineage>
</organism>
<dbReference type="PANTHER" id="PTHR45909:SF1">
    <property type="entry name" value="ADP-RIBOSYLATION FACTOR-RELATED PROTEIN 1"/>
    <property type="match status" value="1"/>
</dbReference>
<dbReference type="GO" id="GO:0003924">
    <property type="term" value="F:GTPase activity"/>
    <property type="evidence" value="ECO:0007669"/>
    <property type="project" value="TreeGrafter"/>
</dbReference>
<dbReference type="GO" id="GO:0034067">
    <property type="term" value="P:protein localization to Golgi apparatus"/>
    <property type="evidence" value="ECO:0007669"/>
    <property type="project" value="TreeGrafter"/>
</dbReference>
<evidence type="ECO:0000256" key="6">
    <source>
        <dbReference type="ARBA" id="ARBA00022824"/>
    </source>
</evidence>
<evidence type="ECO:0000256" key="5">
    <source>
        <dbReference type="ARBA" id="ARBA00022741"/>
    </source>
</evidence>
<sequence length="184" mass="20453">EKSKTAVVITGPMSTGKTALWCHLRFSATSAKRAVPRTQMSMGINAADAFIDETQAYLVDVPGHQKYRYDRDTQLQAARAVVFVIDSAAVSQDIRPTAETLYDVLANKNMQASECPVLVLCNKQDDPMALSNARIKGLLEDEIDSLRTSRQAGLDSLREEKTQDFLGFDGKRFCFEDLSQPIQF</sequence>
<dbReference type="InterPro" id="IPR024156">
    <property type="entry name" value="Small_GTPase_ARF"/>
</dbReference>
<comment type="similarity">
    <text evidence="2">Belongs to the SRP receptor beta subunit family.</text>
</comment>
<dbReference type="GO" id="GO:0005789">
    <property type="term" value="C:endoplasmic reticulum membrane"/>
    <property type="evidence" value="ECO:0007669"/>
    <property type="project" value="UniProtKB-SubCell"/>
</dbReference>
<dbReference type="AlphaFoldDB" id="A0A2G5B6M3"/>
<evidence type="ECO:0000313" key="12">
    <source>
        <dbReference type="Proteomes" id="UP000242474"/>
    </source>
</evidence>
<evidence type="ECO:0000256" key="8">
    <source>
        <dbReference type="ARBA" id="ARBA00023134"/>
    </source>
</evidence>
<feature type="non-terminal residue" evidence="11">
    <location>
        <position position="1"/>
    </location>
</feature>
<dbReference type="PANTHER" id="PTHR45909">
    <property type="entry name" value="ADP-RIBOSYLATION FACTOR-RELATED PROTEIN 1"/>
    <property type="match status" value="1"/>
</dbReference>
<dbReference type="EMBL" id="KZ303514">
    <property type="protein sequence ID" value="PIA14650.1"/>
    <property type="molecule type" value="Genomic_DNA"/>
</dbReference>
<protein>
    <recommendedName>
        <fullName evidence="3">Signal recognition particle receptor subunit beta</fullName>
    </recommendedName>
</protein>
<dbReference type="Pfam" id="PF09439">
    <property type="entry name" value="SRPRB"/>
    <property type="match status" value="1"/>
</dbReference>
<dbReference type="STRING" id="763665.A0A2G5B6M3"/>
<keyword evidence="4" id="KW-0812">Transmembrane</keyword>
<evidence type="ECO:0000256" key="7">
    <source>
        <dbReference type="ARBA" id="ARBA00022989"/>
    </source>
</evidence>
<dbReference type="Proteomes" id="UP000242474">
    <property type="component" value="Unassembled WGS sequence"/>
</dbReference>
<comment type="subcellular location">
    <subcellularLocation>
        <location evidence="1">Endoplasmic reticulum membrane</location>
        <topology evidence="1">Single-pass membrane protein</topology>
    </subcellularLocation>
</comment>
<name>A0A2G5B6M3_COERN</name>
<accession>A0A2G5B6M3</accession>
<keyword evidence="5" id="KW-0547">Nucleotide-binding</keyword>
<evidence type="ECO:0000256" key="10">
    <source>
        <dbReference type="ARBA" id="ARBA00023170"/>
    </source>
</evidence>
<dbReference type="InterPro" id="IPR027417">
    <property type="entry name" value="P-loop_NTPase"/>
</dbReference>
<evidence type="ECO:0000256" key="4">
    <source>
        <dbReference type="ARBA" id="ARBA00022692"/>
    </source>
</evidence>
<keyword evidence="7" id="KW-1133">Transmembrane helix</keyword>
<dbReference type="GO" id="GO:0005525">
    <property type="term" value="F:GTP binding"/>
    <property type="evidence" value="ECO:0007669"/>
    <property type="project" value="UniProtKB-KW"/>
</dbReference>
<feature type="non-terminal residue" evidence="11">
    <location>
        <position position="184"/>
    </location>
</feature>
<keyword evidence="12" id="KW-1185">Reference proteome</keyword>
<reference evidence="11 12" key="1">
    <citation type="journal article" date="2015" name="Genome Biol. Evol.">
        <title>Phylogenomic analyses indicate that early fungi evolved digesting cell walls of algal ancestors of land plants.</title>
        <authorList>
            <person name="Chang Y."/>
            <person name="Wang S."/>
            <person name="Sekimoto S."/>
            <person name="Aerts A.L."/>
            <person name="Choi C."/>
            <person name="Clum A."/>
            <person name="LaButti K.M."/>
            <person name="Lindquist E.A."/>
            <person name="Yee Ngan C."/>
            <person name="Ohm R.A."/>
            <person name="Salamov A.A."/>
            <person name="Grigoriev I.V."/>
            <person name="Spatafora J.W."/>
            <person name="Berbee M.L."/>
        </authorList>
    </citation>
    <scope>NUCLEOTIDE SEQUENCE [LARGE SCALE GENOMIC DNA]</scope>
    <source>
        <strain evidence="11 12">NRRL 1564</strain>
    </source>
</reference>
<keyword evidence="8" id="KW-0342">GTP-binding</keyword>
<evidence type="ECO:0000256" key="2">
    <source>
        <dbReference type="ARBA" id="ARBA00005619"/>
    </source>
</evidence>
<proteinExistence type="inferred from homology"/>
<dbReference type="InterPro" id="IPR019009">
    <property type="entry name" value="SRP_receptor_beta_su"/>
</dbReference>
<evidence type="ECO:0000256" key="3">
    <source>
        <dbReference type="ARBA" id="ARBA00020256"/>
    </source>
</evidence>
<keyword evidence="11" id="KW-0378">Hydrolase</keyword>
<keyword evidence="6" id="KW-0256">Endoplasmic reticulum</keyword>
<dbReference type="OrthoDB" id="41266at2759"/>
<keyword evidence="9" id="KW-0472">Membrane</keyword>
<gene>
    <name evidence="11" type="ORF">COEREDRAFT_25233</name>
</gene>
<dbReference type="GO" id="GO:0005794">
    <property type="term" value="C:Golgi apparatus"/>
    <property type="evidence" value="ECO:0007669"/>
    <property type="project" value="TreeGrafter"/>
</dbReference>
<dbReference type="GO" id="GO:0006886">
    <property type="term" value="P:intracellular protein transport"/>
    <property type="evidence" value="ECO:0007669"/>
    <property type="project" value="TreeGrafter"/>
</dbReference>
<evidence type="ECO:0000256" key="1">
    <source>
        <dbReference type="ARBA" id="ARBA00004389"/>
    </source>
</evidence>
<evidence type="ECO:0000256" key="9">
    <source>
        <dbReference type="ARBA" id="ARBA00023136"/>
    </source>
</evidence>
<keyword evidence="10" id="KW-0675">Receptor</keyword>